<evidence type="ECO:0000256" key="1">
    <source>
        <dbReference type="SAM" id="SignalP"/>
    </source>
</evidence>
<sequence length="193" mass="21778">MATGCSKTTLFLFSGLVLNSILGMDKCDCMQCFAYSCTNICRYWIGRKTSIFMHISLVGSRLPEHTSSVQRYVYLGCCAVKVLFAFRCCLKRGHLTRVVSEGFVRPLDQELFVWSQGLNLGLWIVLLPFDQSPLVWHVLPFLSPRVPPSIPIPCSPTKTGDHRGAFFFVFVRGFGDGSEPEPSHWKRRVDGHV</sequence>
<evidence type="ECO:0000313" key="3">
    <source>
        <dbReference type="Proteomes" id="UP000030641"/>
    </source>
</evidence>
<gene>
    <name evidence="2" type="ORF">AUEXF2481DRAFT_371048</name>
</gene>
<dbReference type="HOGENOM" id="CLU_1408488_0_0_1"/>
<keyword evidence="1" id="KW-0732">Signal</keyword>
<accession>A0A074YRC9</accession>
<dbReference type="Proteomes" id="UP000030641">
    <property type="component" value="Unassembled WGS sequence"/>
</dbReference>
<protein>
    <recommendedName>
        <fullName evidence="4">Secreted protein</fullName>
    </recommendedName>
</protein>
<dbReference type="EMBL" id="KL584751">
    <property type="protein sequence ID" value="KEQ98714.1"/>
    <property type="molecule type" value="Genomic_DNA"/>
</dbReference>
<feature type="signal peptide" evidence="1">
    <location>
        <begin position="1"/>
        <end position="23"/>
    </location>
</feature>
<evidence type="ECO:0000313" key="2">
    <source>
        <dbReference type="EMBL" id="KEQ98714.1"/>
    </source>
</evidence>
<dbReference type="GeneID" id="25365770"/>
<name>A0A074YRC9_AURSE</name>
<dbReference type="RefSeq" id="XP_013347652.1">
    <property type="nucleotide sequence ID" value="XM_013492198.1"/>
</dbReference>
<organism evidence="2 3">
    <name type="scientific">Aureobasidium subglaciale (strain EXF-2481)</name>
    <name type="common">Aureobasidium pullulans var. subglaciale</name>
    <dbReference type="NCBI Taxonomy" id="1043005"/>
    <lineage>
        <taxon>Eukaryota</taxon>
        <taxon>Fungi</taxon>
        <taxon>Dikarya</taxon>
        <taxon>Ascomycota</taxon>
        <taxon>Pezizomycotina</taxon>
        <taxon>Dothideomycetes</taxon>
        <taxon>Dothideomycetidae</taxon>
        <taxon>Dothideales</taxon>
        <taxon>Saccotheciaceae</taxon>
        <taxon>Aureobasidium</taxon>
    </lineage>
</organism>
<dbReference type="InParanoid" id="A0A074YRC9"/>
<reference evidence="2 3" key="1">
    <citation type="journal article" date="2014" name="BMC Genomics">
        <title>Genome sequencing of four Aureobasidium pullulans varieties: biotechnological potential, stress tolerance, and description of new species.</title>
        <authorList>
            <person name="Gostin Ar C."/>
            <person name="Ohm R.A."/>
            <person name="Kogej T."/>
            <person name="Sonjak S."/>
            <person name="Turk M."/>
            <person name="Zajc J."/>
            <person name="Zalar P."/>
            <person name="Grube M."/>
            <person name="Sun H."/>
            <person name="Han J."/>
            <person name="Sharma A."/>
            <person name="Chiniquy J."/>
            <person name="Ngan C.Y."/>
            <person name="Lipzen A."/>
            <person name="Barry K."/>
            <person name="Grigoriev I.V."/>
            <person name="Gunde-Cimerman N."/>
        </authorList>
    </citation>
    <scope>NUCLEOTIDE SEQUENCE [LARGE SCALE GENOMIC DNA]</scope>
    <source>
        <strain evidence="2 3">EXF-2481</strain>
    </source>
</reference>
<evidence type="ECO:0008006" key="4">
    <source>
        <dbReference type="Google" id="ProtNLM"/>
    </source>
</evidence>
<feature type="chain" id="PRO_5001703589" description="Secreted protein" evidence="1">
    <location>
        <begin position="24"/>
        <end position="193"/>
    </location>
</feature>
<proteinExistence type="predicted"/>
<keyword evidence="3" id="KW-1185">Reference proteome</keyword>
<dbReference type="AlphaFoldDB" id="A0A074YRC9"/>